<name>A0A4Y2RDD4_ARAVE</name>
<dbReference type="EMBL" id="BGPR01016666">
    <property type="protein sequence ID" value="GBN73774.1"/>
    <property type="molecule type" value="Genomic_DNA"/>
</dbReference>
<accession>A0A4Y2RDD4</accession>
<gene>
    <name evidence="1" type="ORF">AVEN_244543_1</name>
</gene>
<reference evidence="1 2" key="1">
    <citation type="journal article" date="2019" name="Sci. Rep.">
        <title>Orb-weaving spider Araneus ventricosus genome elucidates the spidroin gene catalogue.</title>
        <authorList>
            <person name="Kono N."/>
            <person name="Nakamura H."/>
            <person name="Ohtoshi R."/>
            <person name="Moran D.A.P."/>
            <person name="Shinohara A."/>
            <person name="Yoshida Y."/>
            <person name="Fujiwara M."/>
            <person name="Mori M."/>
            <person name="Tomita M."/>
            <person name="Arakawa K."/>
        </authorList>
    </citation>
    <scope>NUCLEOTIDE SEQUENCE [LARGE SCALE GENOMIC DNA]</scope>
</reference>
<evidence type="ECO:0000313" key="1">
    <source>
        <dbReference type="EMBL" id="GBN73774.1"/>
    </source>
</evidence>
<dbReference type="GO" id="GO:0003676">
    <property type="term" value="F:nucleic acid binding"/>
    <property type="evidence" value="ECO:0007669"/>
    <property type="project" value="InterPro"/>
</dbReference>
<dbReference type="OrthoDB" id="6431442at2759"/>
<proteinExistence type="predicted"/>
<dbReference type="InterPro" id="IPR036397">
    <property type="entry name" value="RNaseH_sf"/>
</dbReference>
<keyword evidence="2" id="KW-1185">Reference proteome</keyword>
<comment type="caution">
    <text evidence="1">The sequence shown here is derived from an EMBL/GenBank/DDBJ whole genome shotgun (WGS) entry which is preliminary data.</text>
</comment>
<dbReference type="Proteomes" id="UP000499080">
    <property type="component" value="Unassembled WGS sequence"/>
</dbReference>
<dbReference type="PANTHER" id="PTHR47331:SF5">
    <property type="entry name" value="RIBONUCLEASE H"/>
    <property type="match status" value="1"/>
</dbReference>
<dbReference type="Gene3D" id="3.30.420.10">
    <property type="entry name" value="Ribonuclease H-like superfamily/Ribonuclease H"/>
    <property type="match status" value="1"/>
</dbReference>
<organism evidence="1 2">
    <name type="scientific">Araneus ventricosus</name>
    <name type="common">Orbweaver spider</name>
    <name type="synonym">Epeira ventricosa</name>
    <dbReference type="NCBI Taxonomy" id="182803"/>
    <lineage>
        <taxon>Eukaryota</taxon>
        <taxon>Metazoa</taxon>
        <taxon>Ecdysozoa</taxon>
        <taxon>Arthropoda</taxon>
        <taxon>Chelicerata</taxon>
        <taxon>Arachnida</taxon>
        <taxon>Araneae</taxon>
        <taxon>Araneomorphae</taxon>
        <taxon>Entelegynae</taxon>
        <taxon>Araneoidea</taxon>
        <taxon>Araneidae</taxon>
        <taxon>Araneus</taxon>
    </lineage>
</organism>
<protein>
    <submittedName>
        <fullName evidence="1">Uncharacterized protein</fullName>
    </submittedName>
</protein>
<evidence type="ECO:0000313" key="2">
    <source>
        <dbReference type="Proteomes" id="UP000499080"/>
    </source>
</evidence>
<sequence>MLQFFKSLVLTLQGPCFWKIWVLLFTCAVYKAVHLEHMSGVSTEAFLMALRRFVGRRGRCSTICDDGTNFVGAANILRCLDWKKVIKYGTVNAI</sequence>
<dbReference type="PANTHER" id="PTHR47331">
    <property type="entry name" value="PHD-TYPE DOMAIN-CONTAINING PROTEIN"/>
    <property type="match status" value="1"/>
</dbReference>
<dbReference type="AlphaFoldDB" id="A0A4Y2RDD4"/>